<evidence type="ECO:0000256" key="3">
    <source>
        <dbReference type="ARBA" id="ARBA00022448"/>
    </source>
</evidence>
<feature type="transmembrane region" description="Helical" evidence="8">
    <location>
        <begin position="254"/>
        <end position="277"/>
    </location>
</feature>
<feature type="region of interest" description="Disordered" evidence="7">
    <location>
        <begin position="72"/>
        <end position="97"/>
    </location>
</feature>
<feature type="transmembrane region" description="Helical" evidence="8">
    <location>
        <begin position="185"/>
        <end position="206"/>
    </location>
</feature>
<feature type="transmembrane region" description="Helical" evidence="8">
    <location>
        <begin position="452"/>
        <end position="472"/>
    </location>
</feature>
<evidence type="ECO:0000256" key="2">
    <source>
        <dbReference type="ARBA" id="ARBA00008335"/>
    </source>
</evidence>
<evidence type="ECO:0000256" key="5">
    <source>
        <dbReference type="ARBA" id="ARBA00022989"/>
    </source>
</evidence>
<dbReference type="GO" id="GO:0016020">
    <property type="term" value="C:membrane"/>
    <property type="evidence" value="ECO:0007669"/>
    <property type="project" value="UniProtKB-SubCell"/>
</dbReference>
<keyword evidence="3" id="KW-0813">Transport</keyword>
<dbReference type="Gene3D" id="1.20.1250.20">
    <property type="entry name" value="MFS general substrate transporter like domains"/>
    <property type="match status" value="1"/>
</dbReference>
<organism evidence="10 11">
    <name type="scientific">Acrodontium crateriforme</name>
    <dbReference type="NCBI Taxonomy" id="150365"/>
    <lineage>
        <taxon>Eukaryota</taxon>
        <taxon>Fungi</taxon>
        <taxon>Dikarya</taxon>
        <taxon>Ascomycota</taxon>
        <taxon>Pezizomycotina</taxon>
        <taxon>Dothideomycetes</taxon>
        <taxon>Dothideomycetidae</taxon>
        <taxon>Mycosphaerellales</taxon>
        <taxon>Teratosphaeriaceae</taxon>
        <taxon>Acrodontium</taxon>
    </lineage>
</organism>
<dbReference type="PANTHER" id="PTHR23511:SF5">
    <property type="entry name" value="MAJOR FACILITATOR-TYPE TRANSPORTER HXNZ-RELATED"/>
    <property type="match status" value="1"/>
</dbReference>
<dbReference type="CDD" id="cd17316">
    <property type="entry name" value="MFS_SV2_like"/>
    <property type="match status" value="1"/>
</dbReference>
<name>A0AAQ3R8F4_9PEZI</name>
<evidence type="ECO:0000313" key="11">
    <source>
        <dbReference type="Proteomes" id="UP001303373"/>
    </source>
</evidence>
<comment type="similarity">
    <text evidence="2">Belongs to the major facilitator superfamily.</text>
</comment>
<dbReference type="Proteomes" id="UP001303373">
    <property type="component" value="Chromosome 2"/>
</dbReference>
<evidence type="ECO:0000256" key="8">
    <source>
        <dbReference type="SAM" id="Phobius"/>
    </source>
</evidence>
<evidence type="ECO:0000259" key="9">
    <source>
        <dbReference type="PROSITE" id="PS50850"/>
    </source>
</evidence>
<keyword evidence="5 8" id="KW-1133">Transmembrane helix</keyword>
<dbReference type="PANTHER" id="PTHR23511">
    <property type="entry name" value="SYNAPTIC VESICLE GLYCOPROTEIN 2"/>
    <property type="match status" value="1"/>
</dbReference>
<dbReference type="SUPFAM" id="SSF103473">
    <property type="entry name" value="MFS general substrate transporter"/>
    <property type="match status" value="1"/>
</dbReference>
<evidence type="ECO:0000313" key="10">
    <source>
        <dbReference type="EMBL" id="WPG98919.1"/>
    </source>
</evidence>
<evidence type="ECO:0000256" key="4">
    <source>
        <dbReference type="ARBA" id="ARBA00022692"/>
    </source>
</evidence>
<sequence length="599" mass="64667">MAKSKKSTSGEAENSQASQSAATGAILILAGEPVVKSPLSHRVKQWLHPFATLSLEDFPGVYRPLPDLVDDRQRQTSVASAKDGSEKDSDSDDMSQAGHEAGVCTFASLKADVEMKLAESKNQSSFDQKATVINLAIQDIGMGYYQWAMFVLCGCGWMADNLWLQSVALVLPSLGTEFGKSETNVRYTTLALFTGLTIGASFWGIASDIIGRRLAFNTTLLLTFVFALGLGVGGNLPVDGALFLEFLPTSHNWLLTLLSAWWPVGTLIASLVAWPLLVNFECAATLPSCSMVAEGVECCSRSSNYGWRYFVIAMSALTFIMFVARSFCFQMFESPKFLLSRGRQAEAVAVVHGIAYKNGKTTWLTEDVLNKIGGVPDTQSSEKLPLKEIIRRSLSKFSAQSFKPLFANRKMAISTVIIWFLWTSIGMGYPLFNAFLPQYLGGGGDVSPNITYRNYAITSIVGVPGSIIAAFAVRIPGFGRKGTMALTTLITGVFLFCFTIKKDPNYQLGFSCMEALFQNVAYGVLYAYTPEVFPSPCRGTASGVSSMLNRIAGLCAPIVAINAGDVNPAAPIYASGALFFAAGIAMIGLPFETNGRQTL</sequence>
<dbReference type="PROSITE" id="PS50850">
    <property type="entry name" value="MFS"/>
    <property type="match status" value="1"/>
</dbReference>
<proteinExistence type="inferred from homology"/>
<feature type="domain" description="Major facilitator superfamily (MFS) profile" evidence="9">
    <location>
        <begin position="149"/>
        <end position="594"/>
    </location>
</feature>
<keyword evidence="6 8" id="KW-0472">Membrane</keyword>
<feature type="transmembrane region" description="Helical" evidence="8">
    <location>
        <begin position="572"/>
        <end position="591"/>
    </location>
</feature>
<dbReference type="InterPro" id="IPR020846">
    <property type="entry name" value="MFS_dom"/>
</dbReference>
<keyword evidence="11" id="KW-1185">Reference proteome</keyword>
<feature type="transmembrane region" description="Helical" evidence="8">
    <location>
        <begin position="218"/>
        <end position="242"/>
    </location>
</feature>
<dbReference type="GO" id="GO:0022857">
    <property type="term" value="F:transmembrane transporter activity"/>
    <property type="evidence" value="ECO:0007669"/>
    <property type="project" value="InterPro"/>
</dbReference>
<feature type="transmembrane region" description="Helical" evidence="8">
    <location>
        <begin position="144"/>
        <end position="164"/>
    </location>
</feature>
<feature type="transmembrane region" description="Helical" evidence="8">
    <location>
        <begin position="411"/>
        <end position="432"/>
    </location>
</feature>
<dbReference type="InterPro" id="IPR011701">
    <property type="entry name" value="MFS"/>
</dbReference>
<accession>A0AAQ3R8F4</accession>
<feature type="region of interest" description="Disordered" evidence="7">
    <location>
        <begin position="1"/>
        <end position="20"/>
    </location>
</feature>
<feature type="transmembrane region" description="Helical" evidence="8">
    <location>
        <begin position="484"/>
        <end position="501"/>
    </location>
</feature>
<protein>
    <recommendedName>
        <fullName evidence="9">Major facilitator superfamily (MFS) profile domain-containing protein</fullName>
    </recommendedName>
</protein>
<keyword evidence="4 8" id="KW-0812">Transmembrane</keyword>
<evidence type="ECO:0000256" key="6">
    <source>
        <dbReference type="ARBA" id="ARBA00023136"/>
    </source>
</evidence>
<comment type="subcellular location">
    <subcellularLocation>
        <location evidence="1">Membrane</location>
        <topology evidence="1">Multi-pass membrane protein</topology>
    </subcellularLocation>
</comment>
<gene>
    <name evidence="10" type="ORF">R9X50_00171900</name>
</gene>
<feature type="transmembrane region" description="Helical" evidence="8">
    <location>
        <begin position="309"/>
        <end position="332"/>
    </location>
</feature>
<dbReference type="InterPro" id="IPR036259">
    <property type="entry name" value="MFS_trans_sf"/>
</dbReference>
<dbReference type="AlphaFoldDB" id="A0AAQ3R8F4"/>
<evidence type="ECO:0000256" key="7">
    <source>
        <dbReference type="SAM" id="MobiDB-lite"/>
    </source>
</evidence>
<dbReference type="FunFam" id="1.20.1250.20:FF:000171">
    <property type="entry name" value="MFS general substrate transporter"/>
    <property type="match status" value="1"/>
</dbReference>
<reference evidence="10 11" key="1">
    <citation type="submission" date="2023-11" db="EMBL/GenBank/DDBJ databases">
        <title>An acidophilic fungus is an integral part of prey digestion in a carnivorous sundew plant.</title>
        <authorList>
            <person name="Tsai I.J."/>
        </authorList>
    </citation>
    <scope>NUCLEOTIDE SEQUENCE [LARGE SCALE GENOMIC DNA]</scope>
    <source>
        <strain evidence="10">169a</strain>
    </source>
</reference>
<evidence type="ECO:0000256" key="1">
    <source>
        <dbReference type="ARBA" id="ARBA00004141"/>
    </source>
</evidence>
<dbReference type="Pfam" id="PF07690">
    <property type="entry name" value="MFS_1"/>
    <property type="match status" value="1"/>
</dbReference>
<dbReference type="EMBL" id="CP138581">
    <property type="protein sequence ID" value="WPG98919.1"/>
    <property type="molecule type" value="Genomic_DNA"/>
</dbReference>